<keyword evidence="9 14" id="KW-0676">Redox-active center</keyword>
<evidence type="ECO:0000256" key="14">
    <source>
        <dbReference type="RuleBase" id="RU003692"/>
    </source>
</evidence>
<evidence type="ECO:0000256" key="7">
    <source>
        <dbReference type="ARBA" id="ARBA00023027"/>
    </source>
</evidence>
<comment type="cofactor">
    <cofactor evidence="12 14">
        <name>FAD</name>
        <dbReference type="ChEBI" id="CHEBI:57692"/>
    </cofactor>
    <text evidence="12 14">Binds 1 FAD per subunit.</text>
</comment>
<dbReference type="InterPro" id="IPR016156">
    <property type="entry name" value="FAD/NAD-linked_Rdtase_dimer_sf"/>
</dbReference>
<dbReference type="GO" id="GO:0004148">
    <property type="term" value="F:dihydrolipoyl dehydrogenase (NADH) activity"/>
    <property type="evidence" value="ECO:0007669"/>
    <property type="project" value="UniProtKB-EC"/>
</dbReference>
<feature type="binding site" evidence="12">
    <location>
        <position position="206"/>
    </location>
    <ligand>
        <name>NAD(+)</name>
        <dbReference type="ChEBI" id="CHEBI:57540"/>
    </ligand>
</feature>
<dbReference type="Pfam" id="PF07992">
    <property type="entry name" value="Pyr_redox_2"/>
    <property type="match status" value="1"/>
</dbReference>
<dbReference type="EMBL" id="PYAS01000007">
    <property type="protein sequence ID" value="PSL28031.1"/>
    <property type="molecule type" value="Genomic_DNA"/>
</dbReference>
<dbReference type="PRINTS" id="PR00368">
    <property type="entry name" value="FADPNR"/>
</dbReference>
<evidence type="ECO:0000256" key="5">
    <source>
        <dbReference type="ARBA" id="ARBA00022827"/>
    </source>
</evidence>
<feature type="domain" description="Pyridine nucleotide-disulphide oxidoreductase dimerisation" evidence="15">
    <location>
        <begin position="349"/>
        <end position="457"/>
    </location>
</feature>
<feature type="domain" description="FAD/NAD(P)-binding" evidence="16">
    <location>
        <begin position="6"/>
        <end position="330"/>
    </location>
</feature>
<dbReference type="AlphaFoldDB" id="A0A2P8G249"/>
<feature type="active site" description="Proton acceptor" evidence="11">
    <location>
        <position position="447"/>
    </location>
</feature>
<evidence type="ECO:0000256" key="13">
    <source>
        <dbReference type="PIRSR" id="PIRSR000350-4"/>
    </source>
</evidence>
<feature type="binding site" evidence="12">
    <location>
        <position position="53"/>
    </location>
    <ligand>
        <name>FAD</name>
        <dbReference type="ChEBI" id="CHEBI:57692"/>
    </ligand>
</feature>
<dbReference type="FunFam" id="3.30.390.30:FF:000001">
    <property type="entry name" value="Dihydrolipoyl dehydrogenase"/>
    <property type="match status" value="1"/>
</dbReference>
<evidence type="ECO:0000256" key="3">
    <source>
        <dbReference type="ARBA" id="ARBA00016961"/>
    </source>
</evidence>
<comment type="caution">
    <text evidence="17">The sequence shown here is derived from an EMBL/GenBank/DDBJ whole genome shotgun (WGS) entry which is preliminary data.</text>
</comment>
<keyword evidence="8" id="KW-1015">Disulfide bond</keyword>
<dbReference type="SUPFAM" id="SSF51905">
    <property type="entry name" value="FAD/NAD(P)-binding domain"/>
    <property type="match status" value="1"/>
</dbReference>
<evidence type="ECO:0000256" key="8">
    <source>
        <dbReference type="ARBA" id="ARBA00023157"/>
    </source>
</evidence>
<evidence type="ECO:0000313" key="17">
    <source>
        <dbReference type="EMBL" id="PSL28031.1"/>
    </source>
</evidence>
<dbReference type="Gene3D" id="3.30.390.30">
    <property type="match status" value="1"/>
</dbReference>
<keyword evidence="18" id="KW-1185">Reference proteome</keyword>
<feature type="binding site" evidence="12">
    <location>
        <begin position="183"/>
        <end position="190"/>
    </location>
    <ligand>
        <name>NAD(+)</name>
        <dbReference type="ChEBI" id="CHEBI:57540"/>
    </ligand>
</feature>
<feature type="binding site" evidence="12">
    <location>
        <position position="274"/>
    </location>
    <ligand>
        <name>NAD(+)</name>
        <dbReference type="ChEBI" id="CHEBI:57540"/>
    </ligand>
</feature>
<dbReference type="InterPro" id="IPR004099">
    <property type="entry name" value="Pyr_nucl-diS_OxRdtase_dimer"/>
</dbReference>
<keyword evidence="7 12" id="KW-0520">NAD</keyword>
<reference evidence="17 18" key="1">
    <citation type="submission" date="2018-03" db="EMBL/GenBank/DDBJ databases">
        <title>Genomic Encyclopedia of Archaeal and Bacterial Type Strains, Phase II (KMG-II): from individual species to whole genera.</title>
        <authorList>
            <person name="Goeker M."/>
        </authorList>
    </citation>
    <scope>NUCLEOTIDE SEQUENCE [LARGE SCALE GENOMIC DNA]</scope>
    <source>
        <strain evidence="17 18">DSM 29057</strain>
    </source>
</reference>
<evidence type="ECO:0000256" key="11">
    <source>
        <dbReference type="PIRSR" id="PIRSR000350-2"/>
    </source>
</evidence>
<evidence type="ECO:0000259" key="15">
    <source>
        <dbReference type="Pfam" id="PF02852"/>
    </source>
</evidence>
<evidence type="ECO:0000256" key="10">
    <source>
        <dbReference type="ARBA" id="ARBA00049187"/>
    </source>
</evidence>
<dbReference type="PANTHER" id="PTHR22912">
    <property type="entry name" value="DISULFIDE OXIDOREDUCTASE"/>
    <property type="match status" value="1"/>
</dbReference>
<dbReference type="RefSeq" id="WP_106596498.1">
    <property type="nucleotide sequence ID" value="NZ_PYAS01000007.1"/>
</dbReference>
<dbReference type="FunFam" id="3.50.50.60:FF:000001">
    <property type="entry name" value="Dihydrolipoyl dehydrogenase, mitochondrial"/>
    <property type="match status" value="1"/>
</dbReference>
<dbReference type="GO" id="GO:0006103">
    <property type="term" value="P:2-oxoglutarate metabolic process"/>
    <property type="evidence" value="ECO:0007669"/>
    <property type="project" value="TreeGrafter"/>
</dbReference>
<evidence type="ECO:0000256" key="9">
    <source>
        <dbReference type="ARBA" id="ARBA00023284"/>
    </source>
</evidence>
<dbReference type="PANTHER" id="PTHR22912:SF151">
    <property type="entry name" value="DIHYDROLIPOYL DEHYDROGENASE, MITOCHONDRIAL"/>
    <property type="match status" value="1"/>
</dbReference>
<dbReference type="SUPFAM" id="SSF55424">
    <property type="entry name" value="FAD/NAD-linked reductases, dimerisation (C-terminal) domain"/>
    <property type="match status" value="1"/>
</dbReference>
<dbReference type="GO" id="GO:0005737">
    <property type="term" value="C:cytoplasm"/>
    <property type="evidence" value="ECO:0007669"/>
    <property type="project" value="UniProtKB-ARBA"/>
</dbReference>
<comment type="miscellaneous">
    <text evidence="14">The active site is a redox-active disulfide bond.</text>
</comment>
<dbReference type="Pfam" id="PF02852">
    <property type="entry name" value="Pyr_redox_dim"/>
    <property type="match status" value="1"/>
</dbReference>
<comment type="similarity">
    <text evidence="1 14">Belongs to the class-I pyridine nucleotide-disulfide oxidoreductase family.</text>
</comment>
<gene>
    <name evidence="17" type="ORF">CLV60_107296</name>
</gene>
<feature type="disulfide bond" description="Redox-active" evidence="13">
    <location>
        <begin position="44"/>
        <end position="49"/>
    </location>
</feature>
<keyword evidence="6 14" id="KW-0560">Oxidoreductase</keyword>
<dbReference type="InterPro" id="IPR001100">
    <property type="entry name" value="Pyr_nuc-diS_OxRdtase"/>
</dbReference>
<keyword evidence="12" id="KW-0547">Nucleotide-binding</keyword>
<dbReference type="InterPro" id="IPR050151">
    <property type="entry name" value="Class-I_Pyr_Nuc-Dis_Oxidored"/>
</dbReference>
<feature type="binding site" evidence="12">
    <location>
        <position position="315"/>
    </location>
    <ligand>
        <name>FAD</name>
        <dbReference type="ChEBI" id="CHEBI:57692"/>
    </ligand>
</feature>
<evidence type="ECO:0000256" key="2">
    <source>
        <dbReference type="ARBA" id="ARBA00012608"/>
    </source>
</evidence>
<evidence type="ECO:0000259" key="16">
    <source>
        <dbReference type="Pfam" id="PF07992"/>
    </source>
</evidence>
<dbReference type="EC" id="1.8.1.4" evidence="2 14"/>
<dbReference type="InterPro" id="IPR036188">
    <property type="entry name" value="FAD/NAD-bd_sf"/>
</dbReference>
<proteinExistence type="inferred from homology"/>
<keyword evidence="5 12" id="KW-0274">FAD</keyword>
<dbReference type="Gene3D" id="3.50.50.60">
    <property type="entry name" value="FAD/NAD(P)-binding domain"/>
    <property type="match status" value="2"/>
</dbReference>
<evidence type="ECO:0000256" key="12">
    <source>
        <dbReference type="PIRSR" id="PIRSR000350-3"/>
    </source>
</evidence>
<comment type="catalytic activity">
    <reaction evidence="10 14">
        <text>N(6)-[(R)-dihydrolipoyl]-L-lysyl-[protein] + NAD(+) = N(6)-[(R)-lipoyl]-L-lysyl-[protein] + NADH + H(+)</text>
        <dbReference type="Rhea" id="RHEA:15045"/>
        <dbReference type="Rhea" id="RHEA-COMP:10474"/>
        <dbReference type="Rhea" id="RHEA-COMP:10475"/>
        <dbReference type="ChEBI" id="CHEBI:15378"/>
        <dbReference type="ChEBI" id="CHEBI:57540"/>
        <dbReference type="ChEBI" id="CHEBI:57945"/>
        <dbReference type="ChEBI" id="CHEBI:83099"/>
        <dbReference type="ChEBI" id="CHEBI:83100"/>
        <dbReference type="EC" id="1.8.1.4"/>
    </reaction>
</comment>
<feature type="binding site" evidence="12">
    <location>
        <begin position="146"/>
        <end position="148"/>
    </location>
    <ligand>
        <name>FAD</name>
        <dbReference type="ChEBI" id="CHEBI:57692"/>
    </ligand>
</feature>
<dbReference type="PIRSF" id="PIRSF000350">
    <property type="entry name" value="Mercury_reductase_MerA"/>
    <property type="match status" value="1"/>
</dbReference>
<dbReference type="PRINTS" id="PR00411">
    <property type="entry name" value="PNDRDTASEI"/>
</dbReference>
<evidence type="ECO:0000256" key="4">
    <source>
        <dbReference type="ARBA" id="ARBA00022630"/>
    </source>
</evidence>
<dbReference type="Proteomes" id="UP000241964">
    <property type="component" value="Unassembled WGS sequence"/>
</dbReference>
<organism evidence="17 18">
    <name type="scientific">Dyadobacter jiangsuensis</name>
    <dbReference type="NCBI Taxonomy" id="1591085"/>
    <lineage>
        <taxon>Bacteria</taxon>
        <taxon>Pseudomonadati</taxon>
        <taxon>Bacteroidota</taxon>
        <taxon>Cytophagia</taxon>
        <taxon>Cytophagales</taxon>
        <taxon>Spirosomataceae</taxon>
        <taxon>Dyadobacter</taxon>
    </lineage>
</organism>
<accession>A0A2P8G249</accession>
<dbReference type="GO" id="GO:0050660">
    <property type="term" value="F:flavin adenine dinucleotide binding"/>
    <property type="evidence" value="ECO:0007669"/>
    <property type="project" value="InterPro"/>
</dbReference>
<evidence type="ECO:0000313" key="18">
    <source>
        <dbReference type="Proteomes" id="UP000241964"/>
    </source>
</evidence>
<dbReference type="InterPro" id="IPR006258">
    <property type="entry name" value="Lipoamide_DH"/>
</dbReference>
<sequence>MINQDYDLIVIGSGPGGYTAAIRASQLGYKTAIIEKYNALGGTCTNVGCIPAKALLDSSEHYHDAETRFANFGIQIKGLSVDVKQFFGRKSEVVSQNVSGINFLMKKNKIAVIYGTARFLSNDRITVKAADGSEQEYQSKYTIIATGSKPISLPNAAIDKKRIISSTEALSLNEIPATMSVIGGGVIGVEMASVYARLGTKVTIIEYAANLVPTMDKELTTELKKILTKSGIDILLSQRVDSAVSDGKQVTVKYTGADQKQQEITTDYCMVAVGRKPYTDGLGLENTSIQKDDRGRIETNATFQTTAPNVYAIGDVIKGPMLAHKAEDEAIAAVEGIHGHPHHINYDRIPGVVYSWPEVASVGLTEEQLKEQGIPYNKGKFPFSASGRGRAAGDTSGFAKVLSDPKYGEVLGVHIIGARAADLIAQAVTIMEYEITDLASATISYAHPTYAEALKEAFLTASGRGALNM</sequence>
<keyword evidence="4 14" id="KW-0285">Flavoprotein</keyword>
<name>A0A2P8G249_9BACT</name>
<dbReference type="NCBIfam" id="TIGR01350">
    <property type="entry name" value="lipoamide_DH"/>
    <property type="match status" value="1"/>
</dbReference>
<feature type="binding site" evidence="12">
    <location>
        <begin position="321"/>
        <end position="324"/>
    </location>
    <ligand>
        <name>FAD</name>
        <dbReference type="ChEBI" id="CHEBI:57692"/>
    </ligand>
</feature>
<evidence type="ECO:0000256" key="1">
    <source>
        <dbReference type="ARBA" id="ARBA00007532"/>
    </source>
</evidence>
<evidence type="ECO:0000256" key="6">
    <source>
        <dbReference type="ARBA" id="ARBA00023002"/>
    </source>
</evidence>
<dbReference type="OrthoDB" id="9800167at2"/>
<protein>
    <recommendedName>
        <fullName evidence="3 14">Dihydrolipoyl dehydrogenase</fullName>
        <ecNumber evidence="2 14">1.8.1.4</ecNumber>
    </recommendedName>
</protein>
<dbReference type="InterPro" id="IPR023753">
    <property type="entry name" value="FAD/NAD-binding_dom"/>
</dbReference>